<dbReference type="PRINTS" id="PR00463">
    <property type="entry name" value="EP450I"/>
</dbReference>
<dbReference type="InterPro" id="IPR002401">
    <property type="entry name" value="Cyt_P450_E_grp-I"/>
</dbReference>
<keyword evidence="5 6" id="KW-0349">Heme</keyword>
<keyword evidence="2 5" id="KW-0479">Metal-binding</keyword>
<evidence type="ECO:0000256" key="1">
    <source>
        <dbReference type="ARBA" id="ARBA00010617"/>
    </source>
</evidence>
<dbReference type="GeneID" id="33562845"/>
<dbReference type="PRINTS" id="PR00385">
    <property type="entry name" value="P450"/>
</dbReference>
<gene>
    <name evidence="7" type="ORF">BCR41DRAFT_310747</name>
</gene>
<keyword evidence="3 6" id="KW-0560">Oxidoreductase</keyword>
<dbReference type="SUPFAM" id="SSF48264">
    <property type="entry name" value="Cytochrome P450"/>
    <property type="match status" value="1"/>
</dbReference>
<dbReference type="InParanoid" id="A0A1Y2GDC5"/>
<dbReference type="STRING" id="64571.A0A1Y2GDC5"/>
<dbReference type="GO" id="GO:0020037">
    <property type="term" value="F:heme binding"/>
    <property type="evidence" value="ECO:0007669"/>
    <property type="project" value="InterPro"/>
</dbReference>
<name>A0A1Y2GDC5_9FUNG</name>
<evidence type="ECO:0000313" key="7">
    <source>
        <dbReference type="EMBL" id="ORZ07728.1"/>
    </source>
</evidence>
<protein>
    <submittedName>
        <fullName evidence="7">Cytochrome P450</fullName>
    </submittedName>
</protein>
<dbReference type="RefSeq" id="XP_021878094.1">
    <property type="nucleotide sequence ID" value="XM_022021001.1"/>
</dbReference>
<evidence type="ECO:0000256" key="4">
    <source>
        <dbReference type="ARBA" id="ARBA00023004"/>
    </source>
</evidence>
<evidence type="ECO:0000256" key="6">
    <source>
        <dbReference type="RuleBase" id="RU000461"/>
    </source>
</evidence>
<dbReference type="InterPro" id="IPR017972">
    <property type="entry name" value="Cyt_P450_CS"/>
</dbReference>
<accession>A0A1Y2GDC5</accession>
<reference evidence="7 8" key="1">
    <citation type="submission" date="2016-07" db="EMBL/GenBank/DDBJ databases">
        <title>Pervasive Adenine N6-methylation of Active Genes in Fungi.</title>
        <authorList>
            <consortium name="DOE Joint Genome Institute"/>
            <person name="Mondo S.J."/>
            <person name="Dannebaum R.O."/>
            <person name="Kuo R.C."/>
            <person name="Labutti K."/>
            <person name="Haridas S."/>
            <person name="Kuo A."/>
            <person name="Salamov A."/>
            <person name="Ahrendt S.R."/>
            <person name="Lipzen A."/>
            <person name="Sullivan W."/>
            <person name="Andreopoulos W.B."/>
            <person name="Clum A."/>
            <person name="Lindquist E."/>
            <person name="Daum C."/>
            <person name="Ramamoorthy G.K."/>
            <person name="Gryganskyi A."/>
            <person name="Culley D."/>
            <person name="Magnuson J.K."/>
            <person name="James T.Y."/>
            <person name="O'Malley M.A."/>
            <person name="Stajich J.E."/>
            <person name="Spatafora J.W."/>
            <person name="Visel A."/>
            <person name="Grigoriev I.V."/>
        </authorList>
    </citation>
    <scope>NUCLEOTIDE SEQUENCE [LARGE SCALE GENOMIC DNA]</scope>
    <source>
        <strain evidence="7 8">NRRL 3116</strain>
    </source>
</reference>
<comment type="caution">
    <text evidence="7">The sequence shown here is derived from an EMBL/GenBank/DDBJ whole genome shotgun (WGS) entry which is preliminary data.</text>
</comment>
<dbReference type="GO" id="GO:0016705">
    <property type="term" value="F:oxidoreductase activity, acting on paired donors, with incorporation or reduction of molecular oxygen"/>
    <property type="evidence" value="ECO:0007669"/>
    <property type="project" value="InterPro"/>
</dbReference>
<dbReference type="InterPro" id="IPR001128">
    <property type="entry name" value="Cyt_P450"/>
</dbReference>
<dbReference type="Proteomes" id="UP000193648">
    <property type="component" value="Unassembled WGS sequence"/>
</dbReference>
<dbReference type="Gene3D" id="1.10.630.10">
    <property type="entry name" value="Cytochrome P450"/>
    <property type="match status" value="1"/>
</dbReference>
<dbReference type="OrthoDB" id="1470350at2759"/>
<keyword evidence="8" id="KW-1185">Reference proteome</keyword>
<keyword evidence="4 5" id="KW-0408">Iron</keyword>
<sequence>MLQSHVANHAKYGKIYTTAAPGVGRQIHVIEPEILDHVLRVNFWAYEKGPSARISLEPLVGAGIFSADGEHWKWQRKLASNIFSVKAFRLYTSEVFCREAHTAIDYLNKHVDSGKVVDLQQLFHCFTLDSFGEIAFGQSFGCLKDPEHPTEFATAFDRLTHLLAGRSVTPLWGIKAWLTGRSKQIAKDSKFVRQFALNMIYERRNSQASSPAAKHQDPRQKDLLQLFMDMGDDDDVEEAAKLSDDMLVDSVLNFLIAGRDTTAQSLAWTFYLMHRTQAGPEIVQKLVKETNDILGGGEPTYESTKKQKYAEACFYEALRLYPSVARNSKVCVEDDVLPGGLKVYKGERVAWSSYTMGRSTHIWGPDANEYKPERWMKGDKPSSTKFIAFHSGPRTCLGQQFATIEAITIMSMLIQHFTFELVDPDHDPAYLPSLTLPIDGGLPVRVKRRENTLAA</sequence>
<evidence type="ECO:0000256" key="5">
    <source>
        <dbReference type="PIRSR" id="PIRSR602401-1"/>
    </source>
</evidence>
<dbReference type="GO" id="GO:0004497">
    <property type="term" value="F:monooxygenase activity"/>
    <property type="evidence" value="ECO:0007669"/>
    <property type="project" value="UniProtKB-KW"/>
</dbReference>
<comment type="similarity">
    <text evidence="1 6">Belongs to the cytochrome P450 family.</text>
</comment>
<dbReference type="InterPro" id="IPR036396">
    <property type="entry name" value="Cyt_P450_sf"/>
</dbReference>
<dbReference type="PANTHER" id="PTHR24296">
    <property type="entry name" value="CYTOCHROME P450"/>
    <property type="match status" value="1"/>
</dbReference>
<organism evidence="7 8">
    <name type="scientific">Lobosporangium transversale</name>
    <dbReference type="NCBI Taxonomy" id="64571"/>
    <lineage>
        <taxon>Eukaryota</taxon>
        <taxon>Fungi</taxon>
        <taxon>Fungi incertae sedis</taxon>
        <taxon>Mucoromycota</taxon>
        <taxon>Mortierellomycotina</taxon>
        <taxon>Mortierellomycetes</taxon>
        <taxon>Mortierellales</taxon>
        <taxon>Mortierellaceae</taxon>
        <taxon>Lobosporangium</taxon>
    </lineage>
</organism>
<dbReference type="GO" id="GO:0006629">
    <property type="term" value="P:lipid metabolic process"/>
    <property type="evidence" value="ECO:0007669"/>
    <property type="project" value="UniProtKB-ARBA"/>
</dbReference>
<dbReference type="Pfam" id="PF00067">
    <property type="entry name" value="p450"/>
    <property type="match status" value="1"/>
</dbReference>
<evidence type="ECO:0000256" key="2">
    <source>
        <dbReference type="ARBA" id="ARBA00022723"/>
    </source>
</evidence>
<dbReference type="GO" id="GO:0005506">
    <property type="term" value="F:iron ion binding"/>
    <property type="evidence" value="ECO:0007669"/>
    <property type="project" value="InterPro"/>
</dbReference>
<dbReference type="PROSITE" id="PS00086">
    <property type="entry name" value="CYTOCHROME_P450"/>
    <property type="match status" value="1"/>
</dbReference>
<evidence type="ECO:0000313" key="8">
    <source>
        <dbReference type="Proteomes" id="UP000193648"/>
    </source>
</evidence>
<comment type="cofactor">
    <cofactor evidence="5">
        <name>heme</name>
        <dbReference type="ChEBI" id="CHEBI:30413"/>
    </cofactor>
</comment>
<keyword evidence="6" id="KW-0503">Monooxygenase</keyword>
<dbReference type="AlphaFoldDB" id="A0A1Y2GDC5"/>
<proteinExistence type="inferred from homology"/>
<dbReference type="EMBL" id="MCFF01000040">
    <property type="protein sequence ID" value="ORZ07728.1"/>
    <property type="molecule type" value="Genomic_DNA"/>
</dbReference>
<feature type="binding site" description="axial binding residue" evidence="5">
    <location>
        <position position="396"/>
    </location>
    <ligand>
        <name>heme</name>
        <dbReference type="ChEBI" id="CHEBI:30413"/>
    </ligand>
    <ligandPart>
        <name>Fe</name>
        <dbReference type="ChEBI" id="CHEBI:18248"/>
    </ligandPart>
</feature>
<evidence type="ECO:0000256" key="3">
    <source>
        <dbReference type="ARBA" id="ARBA00023002"/>
    </source>
</evidence>